<keyword evidence="1" id="KW-0479">Metal-binding</keyword>
<reference evidence="5 6" key="1">
    <citation type="journal article" date="2019" name="Sci. Rep.">
        <title>Differences in resource use lead to coexistence of seed-transmitted microbial populations.</title>
        <authorList>
            <person name="Torres-Cortes G."/>
            <person name="Garcia B.J."/>
            <person name="Compant S."/>
            <person name="Rezki S."/>
            <person name="Jones P."/>
            <person name="Preveaux A."/>
            <person name="Briand M."/>
            <person name="Roulet A."/>
            <person name="Bouchez O."/>
            <person name="Jacobson D."/>
            <person name="Barret M."/>
        </authorList>
    </citation>
    <scope>NUCLEOTIDE SEQUENCE [LARGE SCALE GENOMIC DNA]</scope>
    <source>
        <strain evidence="5 6">CFBP13511</strain>
    </source>
</reference>
<evidence type="ECO:0000313" key="4">
    <source>
        <dbReference type="EMBL" id="MBD8106900.1"/>
    </source>
</evidence>
<evidence type="ECO:0000313" key="5">
    <source>
        <dbReference type="EMBL" id="TKJ91906.1"/>
    </source>
</evidence>
<evidence type="ECO:0000256" key="1">
    <source>
        <dbReference type="ARBA" id="ARBA00022723"/>
    </source>
</evidence>
<organism evidence="5 6">
    <name type="scientific">Erwinia persicina</name>
    <dbReference type="NCBI Taxonomy" id="55211"/>
    <lineage>
        <taxon>Bacteria</taxon>
        <taxon>Pseudomonadati</taxon>
        <taxon>Pseudomonadota</taxon>
        <taxon>Gammaproteobacteria</taxon>
        <taxon>Enterobacterales</taxon>
        <taxon>Erwiniaceae</taxon>
        <taxon>Erwinia</taxon>
    </lineage>
</organism>
<sequence length="202" mass="22809">MSDRVAALDFGAMTEVVQFLMELDKLKGVERRTRLLDNARQENSAEHSWHLAMAVMSMAPFSPDPIDVQHAIKLALVHDVVEIDAGDVMVYDTAAREAIQVQEIAAARRIFGLLPGAQGEYFRALWDEYEAGDTAEARFANMLDRALPVMLNLHNQGQSWKDNGIRLVQVKARNVELAQQWPALWQHLEQHLDCAHAQGWLL</sequence>
<dbReference type="PANTHER" id="PTHR11845:SF13">
    <property type="entry name" value="5'-DEOXYNUCLEOTIDASE HDDC2"/>
    <property type="match status" value="1"/>
</dbReference>
<dbReference type="Gene3D" id="1.10.3210.10">
    <property type="entry name" value="Hypothetical protein af1432"/>
    <property type="match status" value="1"/>
</dbReference>
<comment type="caution">
    <text evidence="5">The sequence shown here is derived from an EMBL/GenBank/DDBJ whole genome shotgun (WGS) entry which is preliminary data.</text>
</comment>
<dbReference type="InterPro" id="IPR006674">
    <property type="entry name" value="HD_domain"/>
</dbReference>
<evidence type="ECO:0000259" key="3">
    <source>
        <dbReference type="Pfam" id="PF13023"/>
    </source>
</evidence>
<dbReference type="EMBL" id="QGAC01000006">
    <property type="protein sequence ID" value="TKJ91906.1"/>
    <property type="molecule type" value="Genomic_DNA"/>
</dbReference>
<feature type="domain" description="HD" evidence="3">
    <location>
        <begin position="23"/>
        <end position="185"/>
    </location>
</feature>
<dbReference type="OrthoDB" id="9796032at2"/>
<dbReference type="AlphaFoldDB" id="A0A4U3FG48"/>
<evidence type="ECO:0000256" key="2">
    <source>
        <dbReference type="ARBA" id="ARBA00022801"/>
    </source>
</evidence>
<accession>A0A4U3FG48</accession>
<dbReference type="RefSeq" id="WP_137269033.1">
    <property type="nucleotide sequence ID" value="NZ_CP123752.1"/>
</dbReference>
<dbReference type="Proteomes" id="UP000661012">
    <property type="component" value="Unassembled WGS sequence"/>
</dbReference>
<reference evidence="4 7" key="2">
    <citation type="journal article" date="2020" name="FEMS Microbiol. Ecol.">
        <title>Temporal dynamics of bacterial communities during seed development and maturation.</title>
        <authorList>
            <person name="Chesneau G."/>
            <person name="Torres-Cortes G."/>
            <person name="Briand M."/>
            <person name="Darrasse A."/>
            <person name="Preveaux A."/>
            <person name="Marais C."/>
            <person name="Jacques M.A."/>
            <person name="Shade A."/>
            <person name="Barret M."/>
        </authorList>
    </citation>
    <scope>NUCLEOTIDE SEQUENCE [LARGE SCALE GENOMIC DNA]</scope>
    <source>
        <strain evidence="4 7">CFBP13732</strain>
    </source>
</reference>
<dbReference type="SUPFAM" id="SSF109604">
    <property type="entry name" value="HD-domain/PDEase-like"/>
    <property type="match status" value="1"/>
</dbReference>
<gene>
    <name evidence="5" type="ORF">EpCFBP13511_08200</name>
    <name evidence="4" type="ORF">IFT93_10785</name>
</gene>
<dbReference type="GO" id="GO:0002953">
    <property type="term" value="F:5'-deoxynucleotidase activity"/>
    <property type="evidence" value="ECO:0007669"/>
    <property type="project" value="InterPro"/>
</dbReference>
<dbReference type="Proteomes" id="UP000306393">
    <property type="component" value="Unassembled WGS sequence"/>
</dbReference>
<dbReference type="GO" id="GO:0046872">
    <property type="term" value="F:metal ion binding"/>
    <property type="evidence" value="ECO:0007669"/>
    <property type="project" value="UniProtKB-KW"/>
</dbReference>
<dbReference type="PANTHER" id="PTHR11845">
    <property type="entry name" value="5'-DEOXYNUCLEOTIDASE HDDC2"/>
    <property type="match status" value="1"/>
</dbReference>
<name>A0A4U3FG48_9GAMM</name>
<dbReference type="Pfam" id="PF13023">
    <property type="entry name" value="HD_3"/>
    <property type="match status" value="1"/>
</dbReference>
<evidence type="ECO:0000313" key="6">
    <source>
        <dbReference type="Proteomes" id="UP000306393"/>
    </source>
</evidence>
<dbReference type="InterPro" id="IPR039356">
    <property type="entry name" value="YfbR/HDDC2"/>
</dbReference>
<keyword evidence="7" id="KW-1185">Reference proteome</keyword>
<dbReference type="STRING" id="1219360.GCA_001571305_01829"/>
<protein>
    <submittedName>
        <fullName evidence="4">HD domain-containing protein</fullName>
    </submittedName>
    <submittedName>
        <fullName evidence="5">Hydrolase</fullName>
    </submittedName>
</protein>
<proteinExistence type="predicted"/>
<dbReference type="EMBL" id="JACYNN010000006">
    <property type="protein sequence ID" value="MBD8106900.1"/>
    <property type="molecule type" value="Genomic_DNA"/>
</dbReference>
<evidence type="ECO:0000313" key="7">
    <source>
        <dbReference type="Proteomes" id="UP000661012"/>
    </source>
</evidence>
<keyword evidence="2 5" id="KW-0378">Hydrolase</keyword>
<dbReference type="GO" id="GO:0005737">
    <property type="term" value="C:cytoplasm"/>
    <property type="evidence" value="ECO:0007669"/>
    <property type="project" value="TreeGrafter"/>
</dbReference>